<protein>
    <submittedName>
        <fullName evidence="2">Putative AAA-4-like ATPase</fullName>
    </submittedName>
</protein>
<dbReference type="InterPro" id="IPR038461">
    <property type="entry name" value="Schlafen_AlbA_2_dom_sf"/>
</dbReference>
<dbReference type="EMBL" id="CP003732">
    <property type="protein sequence ID" value="AFV11689.1"/>
    <property type="molecule type" value="Genomic_DNA"/>
</dbReference>
<proteinExistence type="predicted"/>
<dbReference type="Pfam" id="PF04326">
    <property type="entry name" value="SLFN_AlbA_2"/>
    <property type="match status" value="1"/>
</dbReference>
<feature type="domain" description="Schlafen AlbA-2" evidence="1">
    <location>
        <begin position="25"/>
        <end position="152"/>
    </location>
</feature>
<dbReference type="OrthoDB" id="3078165at2"/>
<organism evidence="2 3">
    <name type="scientific">Thermacetogenium phaeum (strain ATCC BAA-254 / DSM 26808 / PB)</name>
    <dbReference type="NCBI Taxonomy" id="1089553"/>
    <lineage>
        <taxon>Bacteria</taxon>
        <taxon>Bacillati</taxon>
        <taxon>Bacillota</taxon>
        <taxon>Clostridia</taxon>
        <taxon>Thermoanaerobacterales</taxon>
        <taxon>Thermoanaerobacteraceae</taxon>
        <taxon>Thermacetogenium</taxon>
    </lineage>
</organism>
<name>K4LUI7_THEPS</name>
<keyword evidence="3" id="KW-1185">Reference proteome</keyword>
<dbReference type="eggNOG" id="COG2865">
    <property type="taxonomic scope" value="Bacteria"/>
</dbReference>
<dbReference type="Proteomes" id="UP000000467">
    <property type="component" value="Chromosome"/>
</dbReference>
<reference evidence="2 3" key="1">
    <citation type="journal article" date="2012" name="BMC Genomics">
        <title>Genome-guided analysis of physiological and morphological traits of the fermentative acetate oxidizer Thermacetogenium phaeum.</title>
        <authorList>
            <person name="Oehler D."/>
            <person name="Poehlein A."/>
            <person name="Leimbach A."/>
            <person name="Muller N."/>
            <person name="Daniel R."/>
            <person name="Gottschalk G."/>
            <person name="Schink B."/>
        </authorList>
    </citation>
    <scope>NUCLEOTIDE SEQUENCE [LARGE SCALE GENOMIC DNA]</scope>
    <source>
        <strain evidence="3">ATCC BAA-254 / DSM 26808 / PB</strain>
    </source>
</reference>
<dbReference type="Gene3D" id="3.30.950.30">
    <property type="entry name" value="Schlafen, AAA domain"/>
    <property type="match status" value="1"/>
</dbReference>
<gene>
    <name evidence="2" type="ordered locus">Tph_c14800</name>
</gene>
<evidence type="ECO:0000313" key="3">
    <source>
        <dbReference type="Proteomes" id="UP000000467"/>
    </source>
</evidence>
<dbReference type="InterPro" id="IPR007421">
    <property type="entry name" value="Schlafen_AlbA_2_dom"/>
</dbReference>
<evidence type="ECO:0000313" key="2">
    <source>
        <dbReference type="EMBL" id="AFV11689.1"/>
    </source>
</evidence>
<dbReference type="AlphaFoldDB" id="K4LUI7"/>
<dbReference type="HOGENOM" id="CLU_594294_0_0_9"/>
<evidence type="ECO:0000259" key="1">
    <source>
        <dbReference type="Pfam" id="PF04326"/>
    </source>
</evidence>
<sequence length="461" mass="52863">MIRRPGPDMKGSVRQLQALLTHPREDLHIEVKCWLDLTDEEHKADLAKAMLALANSSGGYILLGFTQGDTGYIPQQPRPQDLRGYSHDIVNGIIRSYADPPFHCEVYQVPHPDTGEPFPIIYIPGGHRVPIRAKRAGPRDRHVRENAYYIRRPGPTSETPRTAQEWDDLLRRCLLAHREELLNSIRAIILGETSSPQAGLKGAANALNEWILQSRVRWEKAVTQRLGEIGQKRYEHGIWSIAYSIIGDFESPSLSELLELLREVKVHESGWPPWWVPTRDQIKPYAYEGVIECLIAEPEHDRFSDGAYSDFWRASREGKLFLLRGYQDDSSDARQRGVQPGTVFDFVLPIWRVGECLLHAHRLAIRLADRSVSVLIRFAWDGLANRVLSNWACPRRVLFHARRCYQNTVTSELLIPASNIIDQLPEAVKEVTNPLYEAFDFFDMPLDVIREELEKMRGKRE</sequence>
<dbReference type="KEGG" id="tpz:Tph_c14800"/>
<accession>K4LUI7</accession>